<evidence type="ECO:0000313" key="1">
    <source>
        <dbReference type="EMBL" id="MXQ14075.1"/>
    </source>
</evidence>
<dbReference type="EMBL" id="WURB01000026">
    <property type="protein sequence ID" value="MXQ14075.1"/>
    <property type="molecule type" value="Genomic_DNA"/>
</dbReference>
<keyword evidence="2" id="KW-1185">Reference proteome</keyword>
<organism evidence="1 2">
    <name type="scientific">Microvirga makkahensis</name>
    <dbReference type="NCBI Taxonomy" id="1128670"/>
    <lineage>
        <taxon>Bacteria</taxon>
        <taxon>Pseudomonadati</taxon>
        <taxon>Pseudomonadota</taxon>
        <taxon>Alphaproteobacteria</taxon>
        <taxon>Hyphomicrobiales</taxon>
        <taxon>Methylobacteriaceae</taxon>
        <taxon>Microvirga</taxon>
    </lineage>
</organism>
<sequence>MKLREVVAARPDEMVLEDEDESDGKYAGGHVRPQNKAEDCIRLPQGNRSPSRLCALAIRQRGFLGRTFTRPREEDSDAAWSAGRDHVSGDAKVCADEHGSYMA</sequence>
<dbReference type="Proteomes" id="UP000436483">
    <property type="component" value="Unassembled WGS sequence"/>
</dbReference>
<dbReference type="OrthoDB" id="271821at2"/>
<gene>
    <name evidence="1" type="ORF">GR328_21970</name>
</gene>
<evidence type="ECO:0008006" key="3">
    <source>
        <dbReference type="Google" id="ProtNLM"/>
    </source>
</evidence>
<name>A0A7X3SR76_9HYPH</name>
<comment type="caution">
    <text evidence="1">The sequence shown here is derived from an EMBL/GenBank/DDBJ whole genome shotgun (WGS) entry which is preliminary data.</text>
</comment>
<protein>
    <recommendedName>
        <fullName evidence="3">Transposase</fullName>
    </recommendedName>
</protein>
<accession>A0A7X3SR76</accession>
<dbReference type="RefSeq" id="WP_160887667.1">
    <property type="nucleotide sequence ID" value="NZ_WURB01000026.1"/>
</dbReference>
<dbReference type="AlphaFoldDB" id="A0A7X3SR76"/>
<evidence type="ECO:0000313" key="2">
    <source>
        <dbReference type="Proteomes" id="UP000436483"/>
    </source>
</evidence>
<reference evidence="1 2" key="1">
    <citation type="submission" date="2019-12" db="EMBL/GenBank/DDBJ databases">
        <authorList>
            <person name="Yuan C.-G."/>
        </authorList>
    </citation>
    <scope>NUCLEOTIDE SEQUENCE [LARGE SCALE GENOMIC DNA]</scope>
    <source>
        <strain evidence="1 2">KCTC 23863</strain>
    </source>
</reference>
<proteinExistence type="predicted"/>
<reference evidence="1 2" key="2">
    <citation type="submission" date="2020-01" db="EMBL/GenBank/DDBJ databases">
        <title>Microvirga sp. nov., an arsenate reduction bacterium isolated from Tibet hotspring sediments.</title>
        <authorList>
            <person name="Xian W.-D."/>
            <person name="Li W.-J."/>
        </authorList>
    </citation>
    <scope>NUCLEOTIDE SEQUENCE [LARGE SCALE GENOMIC DNA]</scope>
    <source>
        <strain evidence="1 2">KCTC 23863</strain>
    </source>
</reference>